<reference evidence="3 4" key="1">
    <citation type="submission" date="2015-01" db="EMBL/GenBank/DDBJ databases">
        <title>Evolution of Trichinella species and genotypes.</title>
        <authorList>
            <person name="Korhonen P.K."/>
            <person name="Edoardo P."/>
            <person name="Giuseppe L.R."/>
            <person name="Gasser R.B."/>
        </authorList>
    </citation>
    <scope>NUCLEOTIDE SEQUENCE [LARGE SCALE GENOMIC DNA]</scope>
    <source>
        <strain evidence="3">ISS1029</strain>
    </source>
</reference>
<dbReference type="AlphaFoldDB" id="A0A0V1GSV0"/>
<evidence type="ECO:0000313" key="4">
    <source>
        <dbReference type="Proteomes" id="UP000055024"/>
    </source>
</evidence>
<dbReference type="CDD" id="cd09120">
    <property type="entry name" value="PLDc_DNaseII_1"/>
    <property type="match status" value="1"/>
</dbReference>
<dbReference type="PANTHER" id="PTHR10858">
    <property type="entry name" value="DEOXYRIBONUCLEASE II"/>
    <property type="match status" value="1"/>
</dbReference>
<dbReference type="InterPro" id="IPR004947">
    <property type="entry name" value="DNase_II"/>
</dbReference>
<keyword evidence="2" id="KW-0378">Hydrolase</keyword>
<dbReference type="PANTHER" id="PTHR10858:SF23">
    <property type="entry name" value="DEOXYRIBONUCLEASE II"/>
    <property type="match status" value="1"/>
</dbReference>
<dbReference type="GO" id="GO:0006309">
    <property type="term" value="P:apoptotic DNA fragmentation"/>
    <property type="evidence" value="ECO:0007669"/>
    <property type="project" value="TreeGrafter"/>
</dbReference>
<gene>
    <name evidence="3" type="primary">DNASE2</name>
    <name evidence="3" type="ORF">T11_7017</name>
</gene>
<dbReference type="Pfam" id="PF03265">
    <property type="entry name" value="DNase_II"/>
    <property type="match status" value="4"/>
</dbReference>
<dbReference type="GO" id="GO:0004531">
    <property type="term" value="F:deoxyribonuclease II activity"/>
    <property type="evidence" value="ECO:0007669"/>
    <property type="project" value="InterPro"/>
</dbReference>
<dbReference type="Proteomes" id="UP000055024">
    <property type="component" value="Unassembled WGS sequence"/>
</dbReference>
<evidence type="ECO:0000256" key="2">
    <source>
        <dbReference type="ARBA" id="ARBA00022801"/>
    </source>
</evidence>
<comment type="caution">
    <text evidence="3">The sequence shown here is derived from an EMBL/GenBank/DDBJ whole genome shotgun (WGS) entry which is preliminary data.</text>
</comment>
<organism evidence="3 4">
    <name type="scientific">Trichinella zimbabwensis</name>
    <dbReference type="NCBI Taxonomy" id="268475"/>
    <lineage>
        <taxon>Eukaryota</taxon>
        <taxon>Metazoa</taxon>
        <taxon>Ecdysozoa</taxon>
        <taxon>Nematoda</taxon>
        <taxon>Enoplea</taxon>
        <taxon>Dorylaimia</taxon>
        <taxon>Trichinellida</taxon>
        <taxon>Trichinellidae</taxon>
        <taxon>Trichinella</taxon>
    </lineage>
</organism>
<name>A0A0V1GSV0_9BILA</name>
<dbReference type="OrthoDB" id="10261598at2759"/>
<proteinExistence type="inferred from homology"/>
<accession>A0A0V1GSV0</accession>
<evidence type="ECO:0000313" key="3">
    <source>
        <dbReference type="EMBL" id="KRZ01414.1"/>
    </source>
</evidence>
<protein>
    <submittedName>
        <fullName evidence="3">Deoxyribonuclease-2-alpha</fullName>
    </submittedName>
</protein>
<evidence type="ECO:0000256" key="1">
    <source>
        <dbReference type="ARBA" id="ARBA00007527"/>
    </source>
</evidence>
<comment type="similarity">
    <text evidence="1">Belongs to the DNase II family.</text>
</comment>
<sequence>MIVVKYFVYKPPNVLQTKIMQSQGRPAWGPSAQTIERDNGHSVVRTMVHFIGNNANIKVLAYSDDPPNLPPRNEKSKAKGVLLIDNTGTDAAAWFVHTVPNFLAHLGGYSWPAAETAKGHMFLCVSFVEAHLNTVAKAIRYQEPYIYANNLPAALLSQHIELSNLATGVEIRITPFLEHAKFTTKSNQIGANIQAFGKLTKSFADMYVKILRKKLSASIRIWAPSDARSKSICNGQYHLRKITSPMQFDGVQVSREADSAKWALVEGKSTVCLTTNDYKITEKQIPGAAVCLENADVYNAFSAAAFNKYQKSMKMMFTAVIIVLISLKTSTAQVATCKNDGDANLNTKFMISGPNPVWTDSATSIDNAQHSIGRTMAHFVVNNPQIKVLAYSDDPPNIPTRNQKSKTKGVLLIDMRADDAAAWFIHTTPNFLAYLSAYSWPAAETAKGHMFLCLSLNEIHLNSVAKTIRYQEPNIYANNLPADILNQHKELSNLVNGVEIRVTPFLEHAKFVTKQTQVGANIQAFGKHTKSFADMYAKVLRNKLSASIRIWAPSDVRSKSICSGQHKLRKIVSPMQFAGGQVHREADSAKWALVEGKNTICFTTNDYKNTEKKIPGAAVCLENAENSLKSSKFIQMMLTATIIILVSLKSCIAQVATCKDDANTDTDWYFVNPRWSNSAASIDVTPGQSIARTMLHFVQNNPQIKVLAYNDDPPNIPARNRKSKAKGVLLIDKRRNDAAAWFVHTVPNFLAHLGGKAIRYQEPYIYANNLPANILNQHEELSNLVNGVEIRMTPFLENAKFVTKSAQVQANIQAFGKHSKSFADIYGRVLRNKLSANIRIWAPSDARSKSICKGQYKLRKIASPMQFADNQVSLEADSARWALVEGKNTVCLTTNDYKNSEKKVPGAAVCLENANVYNAFSQAASNVQPCNK</sequence>
<dbReference type="EMBL" id="JYDP01000290">
    <property type="protein sequence ID" value="KRZ01414.1"/>
    <property type="molecule type" value="Genomic_DNA"/>
</dbReference>
<keyword evidence="4" id="KW-1185">Reference proteome</keyword>